<feature type="compositionally biased region" description="Low complexity" evidence="1">
    <location>
        <begin position="1"/>
        <end position="15"/>
    </location>
</feature>
<dbReference type="RefSeq" id="XP_041541236.1">
    <property type="nucleotide sequence ID" value="XM_041687342.1"/>
</dbReference>
<dbReference type="OrthoDB" id="2140489at2759"/>
<dbReference type="EMBL" id="AP024427">
    <property type="protein sequence ID" value="BCR97470.1"/>
    <property type="molecule type" value="Genomic_DNA"/>
</dbReference>
<evidence type="ECO:0000313" key="3">
    <source>
        <dbReference type="Proteomes" id="UP000661280"/>
    </source>
</evidence>
<dbReference type="KEGG" id="aluc:AKAW2_30789S"/>
<reference evidence="2" key="2">
    <citation type="submission" date="2021-02" db="EMBL/GenBank/DDBJ databases">
        <title>Aspergillus luchuensis mut. kawachii IFO 4304 genome sequence.</title>
        <authorList>
            <person name="Mori K."/>
            <person name="Kadooka C."/>
            <person name="Goto M."/>
            <person name="Futagami T."/>
        </authorList>
    </citation>
    <scope>NUCLEOTIDE SEQUENCE</scope>
    <source>
        <strain evidence="2">IFO 4308</strain>
    </source>
</reference>
<dbReference type="AlphaFoldDB" id="A0A7R7W6W1"/>
<evidence type="ECO:0000256" key="1">
    <source>
        <dbReference type="SAM" id="MobiDB-lite"/>
    </source>
</evidence>
<dbReference type="PANTHER" id="PTHR36986:SF1">
    <property type="entry name" value="UPF0643 PROTEIN PB2B2.08"/>
    <property type="match status" value="1"/>
</dbReference>
<dbReference type="Proteomes" id="UP000661280">
    <property type="component" value="Chromosome 3"/>
</dbReference>
<dbReference type="PANTHER" id="PTHR36986">
    <property type="entry name" value="UPF0643 PROTEIN PB2B2.08"/>
    <property type="match status" value="1"/>
</dbReference>
<feature type="region of interest" description="Disordered" evidence="1">
    <location>
        <begin position="1"/>
        <end position="26"/>
    </location>
</feature>
<gene>
    <name evidence="2" type="ORF">AKAW2_30789S</name>
</gene>
<keyword evidence="3" id="KW-1185">Reference proteome</keyword>
<sequence length="224" mass="25162">MSPSITSPRPSTPETQHQRLNSSPPPTNILLNHHTLLTTNPEAFKFQAAASLQLRLNPTVPNDSSLIPPPSDTNLIISPYNTPHHLLDLQTLNPASQLLAKALTLFHPIRPDYATAPYTESFNWDSVFGFLRKQAKSDGYTWGKRHENLFYVVVFRSTLTADADGEKLHVLDEMSLREAVAGGGLLKYWFGNVDGERRGLATCEFSTLYFFRVYLEYVVLITSE</sequence>
<reference evidence="2" key="1">
    <citation type="submission" date="2021-01" db="EMBL/GenBank/DDBJ databases">
        <authorList>
            <consortium name="Aspergillus luchuensis mut. kawachii IFO 4304 genome sequencing consortium"/>
            <person name="Kazuki M."/>
            <person name="Futagami T."/>
        </authorList>
    </citation>
    <scope>NUCLEOTIDE SEQUENCE</scope>
    <source>
        <strain evidence="2">IFO 4308</strain>
    </source>
</reference>
<dbReference type="GeneID" id="64958795"/>
<evidence type="ECO:0000313" key="2">
    <source>
        <dbReference type="EMBL" id="BCR97470.1"/>
    </source>
</evidence>
<name>A0A7R7W6W1_ASPKA</name>
<protein>
    <submittedName>
        <fullName evidence="2">Uncharacterized protein</fullName>
    </submittedName>
</protein>
<organism evidence="2 3">
    <name type="scientific">Aspergillus kawachii</name>
    <name type="common">White koji mold</name>
    <name type="synonym">Aspergillus awamori var. kawachi</name>
    <dbReference type="NCBI Taxonomy" id="1069201"/>
    <lineage>
        <taxon>Eukaryota</taxon>
        <taxon>Fungi</taxon>
        <taxon>Dikarya</taxon>
        <taxon>Ascomycota</taxon>
        <taxon>Pezizomycotina</taxon>
        <taxon>Eurotiomycetes</taxon>
        <taxon>Eurotiomycetidae</taxon>
        <taxon>Eurotiales</taxon>
        <taxon>Aspergillaceae</taxon>
        <taxon>Aspergillus</taxon>
        <taxon>Aspergillus subgen. Circumdati</taxon>
    </lineage>
</organism>
<proteinExistence type="predicted"/>
<accession>A0A7R7W6W1</accession>